<dbReference type="InterPro" id="IPR027861">
    <property type="entry name" value="TMEM249"/>
</dbReference>
<dbReference type="AlphaFoldDB" id="A0A1J4K364"/>
<feature type="transmembrane region" description="Helical" evidence="1">
    <location>
        <begin position="93"/>
        <end position="114"/>
    </location>
</feature>
<dbReference type="PANTHER" id="PTHR35442">
    <property type="entry name" value="TRANSMEMBRANE PROTEIN 249"/>
    <property type="match status" value="1"/>
</dbReference>
<dbReference type="VEuPathDB" id="TrichDB:TRFO_26237"/>
<dbReference type="EMBL" id="MLAK01000743">
    <property type="protein sequence ID" value="OHT05881.1"/>
    <property type="molecule type" value="Genomic_DNA"/>
</dbReference>
<dbReference type="PANTHER" id="PTHR35442:SF1">
    <property type="entry name" value="CATION CHANNEL SPERM-ASSOCIATED AUXILIARY SUBUNIT TMEM249"/>
    <property type="match status" value="1"/>
</dbReference>
<feature type="transmembrane region" description="Helical" evidence="1">
    <location>
        <begin position="150"/>
        <end position="171"/>
    </location>
</feature>
<keyword evidence="3" id="KW-1185">Reference proteome</keyword>
<feature type="transmembrane region" description="Helical" evidence="1">
    <location>
        <begin position="183"/>
        <end position="205"/>
    </location>
</feature>
<dbReference type="RefSeq" id="XP_068359017.1">
    <property type="nucleotide sequence ID" value="XM_068504830.1"/>
</dbReference>
<feature type="transmembrane region" description="Helical" evidence="1">
    <location>
        <begin position="20"/>
        <end position="40"/>
    </location>
</feature>
<accession>A0A1J4K364</accession>
<protein>
    <submittedName>
        <fullName evidence="2">Uncharacterized protein</fullName>
    </submittedName>
</protein>
<evidence type="ECO:0000313" key="2">
    <source>
        <dbReference type="EMBL" id="OHT05881.1"/>
    </source>
</evidence>
<dbReference type="GeneID" id="94839534"/>
<gene>
    <name evidence="2" type="ORF">TRFO_26237</name>
</gene>
<dbReference type="Pfam" id="PF15158">
    <property type="entry name" value="TMEM249"/>
    <property type="match status" value="1"/>
</dbReference>
<evidence type="ECO:0000256" key="1">
    <source>
        <dbReference type="SAM" id="Phobius"/>
    </source>
</evidence>
<evidence type="ECO:0000313" key="3">
    <source>
        <dbReference type="Proteomes" id="UP000179807"/>
    </source>
</evidence>
<comment type="caution">
    <text evidence="2">The sequence shown here is derived from an EMBL/GenBank/DDBJ whole genome shotgun (WGS) entry which is preliminary data.</text>
</comment>
<keyword evidence="1" id="KW-0472">Membrane</keyword>
<proteinExistence type="predicted"/>
<keyword evidence="1" id="KW-1133">Transmembrane helix</keyword>
<sequence length="244" mass="29399">MYILLASFKLKHINLFLSKFLELFLFCFWIFNLTYFYEIFDQFSFNQTSSRIMKSRDSMITLMQKLKAGNYPFTRVKEGDEEIYKIVYSYRRFWIFFAISFVTFIFWILFAILVDYKSKISTFAFIVFVIFAVFTYQYRFKRCLEISRNGWSFSIGSTFIVKNSPLYNIYLRVQKMKGFKAEMYYLVIGGIGIDPIIISSSTYNLDLIRVLGRYIAKLYEINFFDVDDVSQFHEIFHERSRKNE</sequence>
<dbReference type="Proteomes" id="UP000179807">
    <property type="component" value="Unassembled WGS sequence"/>
</dbReference>
<organism evidence="2 3">
    <name type="scientific">Tritrichomonas foetus</name>
    <dbReference type="NCBI Taxonomy" id="1144522"/>
    <lineage>
        <taxon>Eukaryota</taxon>
        <taxon>Metamonada</taxon>
        <taxon>Parabasalia</taxon>
        <taxon>Tritrichomonadida</taxon>
        <taxon>Tritrichomonadidae</taxon>
        <taxon>Tritrichomonas</taxon>
    </lineage>
</organism>
<keyword evidence="1" id="KW-0812">Transmembrane</keyword>
<feature type="transmembrane region" description="Helical" evidence="1">
    <location>
        <begin position="120"/>
        <end position="138"/>
    </location>
</feature>
<reference evidence="2" key="1">
    <citation type="submission" date="2016-10" db="EMBL/GenBank/DDBJ databases">
        <authorList>
            <person name="Benchimol M."/>
            <person name="Almeida L.G."/>
            <person name="Vasconcelos A.T."/>
            <person name="Perreira-Neves A."/>
            <person name="Rosa I.A."/>
            <person name="Tasca T."/>
            <person name="Bogo M.R."/>
            <person name="de Souza W."/>
        </authorList>
    </citation>
    <scope>NUCLEOTIDE SEQUENCE [LARGE SCALE GENOMIC DNA]</scope>
    <source>
        <strain evidence="2">K</strain>
    </source>
</reference>
<name>A0A1J4K364_9EUKA</name>